<feature type="non-terminal residue" evidence="1">
    <location>
        <position position="78"/>
    </location>
</feature>
<proteinExistence type="predicted"/>
<dbReference type="Proteomes" id="UP001218218">
    <property type="component" value="Unassembled WGS sequence"/>
</dbReference>
<comment type="caution">
    <text evidence="1">The sequence shown here is derived from an EMBL/GenBank/DDBJ whole genome shotgun (WGS) entry which is preliminary data.</text>
</comment>
<evidence type="ECO:0000313" key="1">
    <source>
        <dbReference type="EMBL" id="KAJ7347551.1"/>
    </source>
</evidence>
<keyword evidence="2" id="KW-1185">Reference proteome</keyword>
<evidence type="ECO:0000313" key="2">
    <source>
        <dbReference type="Proteomes" id="UP001218218"/>
    </source>
</evidence>
<dbReference type="EMBL" id="JARIHO010000019">
    <property type="protein sequence ID" value="KAJ7347551.1"/>
    <property type="molecule type" value="Genomic_DNA"/>
</dbReference>
<gene>
    <name evidence="1" type="ORF">DFH08DRAFT_670456</name>
</gene>
<reference evidence="1" key="1">
    <citation type="submission" date="2023-03" db="EMBL/GenBank/DDBJ databases">
        <title>Massive genome expansion in bonnet fungi (Mycena s.s.) driven by repeated elements and novel gene families across ecological guilds.</title>
        <authorList>
            <consortium name="Lawrence Berkeley National Laboratory"/>
            <person name="Harder C.B."/>
            <person name="Miyauchi S."/>
            <person name="Viragh M."/>
            <person name="Kuo A."/>
            <person name="Thoen E."/>
            <person name="Andreopoulos B."/>
            <person name="Lu D."/>
            <person name="Skrede I."/>
            <person name="Drula E."/>
            <person name="Henrissat B."/>
            <person name="Morin E."/>
            <person name="Kohler A."/>
            <person name="Barry K."/>
            <person name="LaButti K."/>
            <person name="Morin E."/>
            <person name="Salamov A."/>
            <person name="Lipzen A."/>
            <person name="Mereny Z."/>
            <person name="Hegedus B."/>
            <person name="Baldrian P."/>
            <person name="Stursova M."/>
            <person name="Weitz H."/>
            <person name="Taylor A."/>
            <person name="Grigoriev I.V."/>
            <person name="Nagy L.G."/>
            <person name="Martin F."/>
            <person name="Kauserud H."/>
        </authorList>
    </citation>
    <scope>NUCLEOTIDE SEQUENCE</scope>
    <source>
        <strain evidence="1">CBHHK002</strain>
    </source>
</reference>
<accession>A0AAD7A1D0</accession>
<name>A0AAD7A1D0_9AGAR</name>
<dbReference type="AlphaFoldDB" id="A0AAD7A1D0"/>
<protein>
    <submittedName>
        <fullName evidence="1">Uncharacterized protein</fullName>
    </submittedName>
</protein>
<organism evidence="1 2">
    <name type="scientific">Mycena albidolilacea</name>
    <dbReference type="NCBI Taxonomy" id="1033008"/>
    <lineage>
        <taxon>Eukaryota</taxon>
        <taxon>Fungi</taxon>
        <taxon>Dikarya</taxon>
        <taxon>Basidiomycota</taxon>
        <taxon>Agaricomycotina</taxon>
        <taxon>Agaricomycetes</taxon>
        <taxon>Agaricomycetidae</taxon>
        <taxon>Agaricales</taxon>
        <taxon>Marasmiineae</taxon>
        <taxon>Mycenaceae</taxon>
        <taxon>Mycena</taxon>
    </lineage>
</organism>
<sequence>FLPCEVPKGELWGAFSGETCLLAVITPCATGGKDATKEIVSYNRMNAKIVTDIQTIISVVGCVKSRGRSTIVDRNEGL</sequence>
<feature type="non-terminal residue" evidence="1">
    <location>
        <position position="1"/>
    </location>
</feature>